<dbReference type="HAMAP" id="MF_00984">
    <property type="entry name" value="SSB"/>
    <property type="match status" value="1"/>
</dbReference>
<evidence type="ECO:0000256" key="2">
    <source>
        <dbReference type="HAMAP-Rule" id="MF_00984"/>
    </source>
</evidence>
<feature type="region of interest" description="Disordered" evidence="4">
    <location>
        <begin position="105"/>
        <end position="178"/>
    </location>
</feature>
<dbReference type="GO" id="GO:0006281">
    <property type="term" value="P:DNA repair"/>
    <property type="evidence" value="ECO:0007669"/>
    <property type="project" value="UniProtKB-UniRule"/>
</dbReference>
<dbReference type="Proteomes" id="UP000010795">
    <property type="component" value="Plasmid pTHECO01"/>
</dbReference>
<dbReference type="eggNOG" id="COG0629">
    <property type="taxonomic scope" value="Bacteria"/>
</dbReference>
<keyword evidence="2" id="KW-0233">DNA recombination</keyword>
<dbReference type="RefSeq" id="WP_015256827.1">
    <property type="nucleotide sequence ID" value="NC_019898.1"/>
</dbReference>
<keyword evidence="5" id="KW-0614">Plasmid</keyword>
<keyword evidence="6" id="KW-1185">Reference proteome</keyword>
<feature type="compositionally biased region" description="Gly residues" evidence="4">
    <location>
        <begin position="112"/>
        <end position="141"/>
    </location>
</feature>
<dbReference type="InterPro" id="IPR000424">
    <property type="entry name" value="Primosome_PriB/ssb"/>
</dbReference>
<dbReference type="PROSITE" id="PS50935">
    <property type="entry name" value="SSB"/>
    <property type="match status" value="1"/>
</dbReference>
<dbReference type="KEGG" id="tco:Theco_4119"/>
<accession>L0ELE3</accession>
<dbReference type="GO" id="GO:0006310">
    <property type="term" value="P:DNA recombination"/>
    <property type="evidence" value="ECO:0007669"/>
    <property type="project" value="UniProtKB-UniRule"/>
</dbReference>
<dbReference type="GO" id="GO:0006260">
    <property type="term" value="P:DNA replication"/>
    <property type="evidence" value="ECO:0007669"/>
    <property type="project" value="UniProtKB-UniRule"/>
</dbReference>
<dbReference type="PANTHER" id="PTHR10302:SF27">
    <property type="entry name" value="SINGLE-STRANDED DNA-BINDING PROTEIN"/>
    <property type="match status" value="1"/>
</dbReference>
<keyword evidence="2" id="KW-0227">DNA damage</keyword>
<dbReference type="NCBIfam" id="TIGR00621">
    <property type="entry name" value="ssb"/>
    <property type="match status" value="1"/>
</dbReference>
<reference evidence="6" key="1">
    <citation type="submission" date="2012-01" db="EMBL/GenBank/DDBJ databases">
        <title>Complete sequence of plasmid of Thermobacillus composti KWC4.</title>
        <authorList>
            <person name="Lucas S."/>
            <person name="Han J."/>
            <person name="Lapidus A."/>
            <person name="Cheng J.-F."/>
            <person name="Goodwin L."/>
            <person name="Pitluck S."/>
            <person name="Peters L."/>
            <person name="Ovchinnikova G."/>
            <person name="Teshima H."/>
            <person name="Detter J.C."/>
            <person name="Han C."/>
            <person name="Tapia R."/>
            <person name="Land M."/>
            <person name="Hauser L."/>
            <person name="Kyrpides N."/>
            <person name="Ivanova N."/>
            <person name="Pagani I."/>
            <person name="Anderson I."/>
            <person name="Woyke T."/>
        </authorList>
    </citation>
    <scope>NUCLEOTIDE SEQUENCE [LARGE SCALE GENOMIC DNA]</scope>
    <source>
        <strain evidence="6">DSM 18247 / JCM 13945 / KWC4</strain>
        <plasmid evidence="6">Plasmid pTHECO01</plasmid>
    </source>
</reference>
<dbReference type="AlphaFoldDB" id="L0ELE3"/>
<dbReference type="GO" id="GO:0003697">
    <property type="term" value="F:single-stranded DNA binding"/>
    <property type="evidence" value="ECO:0007669"/>
    <property type="project" value="UniProtKB-UniRule"/>
</dbReference>
<dbReference type="InterPro" id="IPR011344">
    <property type="entry name" value="ssDNA-bd"/>
</dbReference>
<gene>
    <name evidence="5" type="ordered locus">Theco_4119</name>
</gene>
<dbReference type="OrthoDB" id="9809878at2"/>
<dbReference type="GO" id="GO:0009295">
    <property type="term" value="C:nucleoid"/>
    <property type="evidence" value="ECO:0007669"/>
    <property type="project" value="TreeGrafter"/>
</dbReference>
<dbReference type="Gene3D" id="2.40.50.140">
    <property type="entry name" value="Nucleic acid-binding proteins"/>
    <property type="match status" value="1"/>
</dbReference>
<name>L0ELE3_THECK</name>
<evidence type="ECO:0000256" key="3">
    <source>
        <dbReference type="RuleBase" id="RU000524"/>
    </source>
</evidence>
<dbReference type="Pfam" id="PF00436">
    <property type="entry name" value="SSB"/>
    <property type="match status" value="1"/>
</dbReference>
<comment type="function">
    <text evidence="2">Plays an important role in DNA replication, recombination and repair. Binds to ssDNA and to an array of partner proteins to recruit them to their sites of action during DNA metabolism.</text>
</comment>
<keyword evidence="1 2" id="KW-0238">DNA-binding</keyword>
<evidence type="ECO:0000313" key="6">
    <source>
        <dbReference type="Proteomes" id="UP000010795"/>
    </source>
</evidence>
<evidence type="ECO:0000313" key="5">
    <source>
        <dbReference type="EMBL" id="AGA60115.1"/>
    </source>
</evidence>
<protein>
    <recommendedName>
        <fullName evidence="2 3">Single-stranded DNA-binding protein</fullName>
        <shortName evidence="2">SSB</shortName>
    </recommendedName>
</protein>
<dbReference type="SUPFAM" id="SSF50249">
    <property type="entry name" value="Nucleic acid-binding proteins"/>
    <property type="match status" value="1"/>
</dbReference>
<dbReference type="EMBL" id="CP003256">
    <property type="protein sequence ID" value="AGA60115.1"/>
    <property type="molecule type" value="Genomic_DNA"/>
</dbReference>
<dbReference type="PANTHER" id="PTHR10302">
    <property type="entry name" value="SINGLE-STRANDED DNA-BINDING PROTEIN"/>
    <property type="match status" value="1"/>
</dbReference>
<comment type="subunit">
    <text evidence="2">Homotetramer.</text>
</comment>
<evidence type="ECO:0000256" key="1">
    <source>
        <dbReference type="ARBA" id="ARBA00023125"/>
    </source>
</evidence>
<dbReference type="CDD" id="cd04496">
    <property type="entry name" value="SSB_OBF"/>
    <property type="match status" value="1"/>
</dbReference>
<organism evidence="5 6">
    <name type="scientific">Thermobacillus composti (strain DSM 18247 / JCM 13945 / KWC4)</name>
    <dbReference type="NCBI Taxonomy" id="717605"/>
    <lineage>
        <taxon>Bacteria</taxon>
        <taxon>Bacillati</taxon>
        <taxon>Bacillota</taxon>
        <taxon>Bacilli</taxon>
        <taxon>Bacillales</taxon>
        <taxon>Paenibacillaceae</taxon>
        <taxon>Thermobacillus</taxon>
    </lineage>
</organism>
<proteinExistence type="inferred from homology"/>
<keyword evidence="2" id="KW-0235">DNA replication</keyword>
<dbReference type="HOGENOM" id="CLU_078758_6_2_9"/>
<keyword evidence="2" id="KW-0234">DNA repair</keyword>
<evidence type="ECO:0000256" key="4">
    <source>
        <dbReference type="SAM" id="MobiDB-lite"/>
    </source>
</evidence>
<comment type="caution">
    <text evidence="2">Lacks conserved residue(s) required for the propagation of feature annotation.</text>
</comment>
<feature type="short sequence motif" description="Important for interaction with partner proteins" evidence="2">
    <location>
        <begin position="173"/>
        <end position="178"/>
    </location>
</feature>
<sequence length="178" mass="19178">MLNRVILIGRLTRDPELRYTPSGVGVCTFTLAVDRPFTNQQGDREADFIPIVVWRQLAETCANYLRKGRLVAVEGRIQVRSYTPEGSDQRRYVTEVVAENVRFLESANSGSGNNGNGNGGQGGGGNQGSGRGGQTGGGRNQRGGRSDDHPGAGGHDPGYDPFWDDGRPINISDDDLPF</sequence>
<dbReference type="InterPro" id="IPR012340">
    <property type="entry name" value="NA-bd_OB-fold"/>
</dbReference>
<geneLocation type="plasmid" evidence="5 6">
    <name>pTHECO01</name>
</geneLocation>